<keyword evidence="1" id="KW-0175">Coiled coil</keyword>
<organism evidence="2">
    <name type="scientific">Tanacetum cinerariifolium</name>
    <name type="common">Dalmatian daisy</name>
    <name type="synonym">Chrysanthemum cinerariifolium</name>
    <dbReference type="NCBI Taxonomy" id="118510"/>
    <lineage>
        <taxon>Eukaryota</taxon>
        <taxon>Viridiplantae</taxon>
        <taxon>Streptophyta</taxon>
        <taxon>Embryophyta</taxon>
        <taxon>Tracheophyta</taxon>
        <taxon>Spermatophyta</taxon>
        <taxon>Magnoliopsida</taxon>
        <taxon>eudicotyledons</taxon>
        <taxon>Gunneridae</taxon>
        <taxon>Pentapetalae</taxon>
        <taxon>asterids</taxon>
        <taxon>campanulids</taxon>
        <taxon>Asterales</taxon>
        <taxon>Asteraceae</taxon>
        <taxon>Asteroideae</taxon>
        <taxon>Anthemideae</taxon>
        <taxon>Anthemidinae</taxon>
        <taxon>Tanacetum</taxon>
    </lineage>
</organism>
<reference evidence="2" key="1">
    <citation type="journal article" date="2019" name="Sci. Rep.">
        <title>Draft genome of Tanacetum cinerariifolium, the natural source of mosquito coil.</title>
        <authorList>
            <person name="Yamashiro T."/>
            <person name="Shiraishi A."/>
            <person name="Satake H."/>
            <person name="Nakayama K."/>
        </authorList>
    </citation>
    <scope>NUCLEOTIDE SEQUENCE</scope>
</reference>
<dbReference type="EMBL" id="BKCJ010471199">
    <property type="protein sequence ID" value="GFA69934.1"/>
    <property type="molecule type" value="Genomic_DNA"/>
</dbReference>
<comment type="caution">
    <text evidence="2">The sequence shown here is derived from an EMBL/GenBank/DDBJ whole genome shotgun (WGS) entry which is preliminary data.</text>
</comment>
<evidence type="ECO:0000313" key="2">
    <source>
        <dbReference type="EMBL" id="GFA69934.1"/>
    </source>
</evidence>
<evidence type="ECO:0000256" key="1">
    <source>
        <dbReference type="SAM" id="Coils"/>
    </source>
</evidence>
<sequence>MKDVFEELEAEVAQHVVDRKHDEIARKNLLIANDNLIAECLSKKVFSVATNSELNVARFTEMHVANTTVETRCLELEAELSNLRDKSHNDNHDELVKHFSNLEVHHLNLQLKYQNLKDSFGNTPPTPDKDTPDFDSVFVIGKMQASLQGKDNLIKKLKKQISHLQETRSDTDCTLKVRAVDSQITQLTKKVTILEAQNDLFRAENDKIKQHYKEFVSKDHVKPKVLAPGKYAIDVEPIVPRLKNNRGAHLDYLRHLKESVETIHDIVEEAKIDHVKPKVLAPEKYAIDVEPIVPRLKNNRGAHLDYLRHLKESVETIHDIVEEAKIVRPLDSSIVSACHYTKHSQELLEYAIGTCPKDSHQRDKKHDPAPLIRKKQVTFAEQCCSKHITGDRSPLMNFVKKFIGAVRFGNNHFCAIMGYGDYVIGDSVISMVYYVEGLGHK</sequence>
<proteinExistence type="predicted"/>
<dbReference type="AlphaFoldDB" id="A0A699K327"/>
<accession>A0A699K327</accession>
<feature type="coiled-coil region" evidence="1">
    <location>
        <begin position="147"/>
        <end position="204"/>
    </location>
</feature>
<protein>
    <submittedName>
        <fullName evidence="2">Integrase, catalytic region, zinc finger, CCHC-type, peptidase aspartic, catalytic</fullName>
    </submittedName>
</protein>
<gene>
    <name evidence="2" type="ORF">Tci_641906</name>
</gene>
<name>A0A699K327_TANCI</name>